<feature type="compositionally biased region" description="Low complexity" evidence="1">
    <location>
        <begin position="366"/>
        <end position="380"/>
    </location>
</feature>
<feature type="region of interest" description="Disordered" evidence="1">
    <location>
        <begin position="364"/>
        <end position="397"/>
    </location>
</feature>
<keyword evidence="3" id="KW-1185">Reference proteome</keyword>
<dbReference type="EMBL" id="KB468168">
    <property type="protein sequence ID" value="PCH44685.1"/>
    <property type="molecule type" value="Genomic_DNA"/>
</dbReference>
<name>A0A2H3JT11_WOLCO</name>
<sequence length="712" mass="77247">MRSPKPCYSDRSASDSLPAESSQGRGVKAFLRLFTKNTATEKSRLPYSVEATGTTHKAAQSSGMLTHPRARVPQQNNSSSADSKMVQAGSKLTSTTVHPRNCMFCLVDVAQGIDQGEQNRSTTSHETKVLSRVLDDRRVTSSTKRPAELNESEPGRHNIPVANKHQGDPGHGHRNAKRHRSARSESRSIISEINEGQRQSSMHSINCFNSSCISPAALSIHKALPLPPLPASDEDSPTDDPVSTSPGAELSFNHNSSSESMSIDQNDVNGESSTPRRCAMEPTTFSDLSGTVTSDDNLPDRNILGCPGDFTHPQGSLSRDSPRNQATDSENDCMRRGYQNGKEATAAIQTSWQTVGPLETTFEAWSASSSTDTSPGSTNTPFYSNESSNMNIPHEADSKSSSDCLLIITKIYPVLRLNSSSTEPVSMPSWVTITVKLESSAEKGSSLVTRTGVPFAPMTCLQISDPDATLTFRITSYEQSTEHHSDLSTYTSLQNLEGRRCIAEFGSGRSSVEIQIGIDSGEDPSSPQAKLSVHYIRIASPDGLRGQHMRTIAVYKRLLEDPYGPPRNLLHSIMELLAWSSNRSLLRLLVGSDIAIIIGVLKACLRDLNIERKSAAYDHALGFLKDICGHECTLDMVIQPAAHLESMLPSGITSLGSNDPEITPRNSAEMQRPNERGIALRTTDSWCSDSGVDPIATPIAAKYMSGSLCNFH</sequence>
<reference evidence="2 3" key="1">
    <citation type="journal article" date="2012" name="Science">
        <title>The Paleozoic origin of enzymatic lignin decomposition reconstructed from 31 fungal genomes.</title>
        <authorList>
            <person name="Floudas D."/>
            <person name="Binder M."/>
            <person name="Riley R."/>
            <person name="Barry K."/>
            <person name="Blanchette R.A."/>
            <person name="Henrissat B."/>
            <person name="Martinez A.T."/>
            <person name="Otillar R."/>
            <person name="Spatafora J.W."/>
            <person name="Yadav J.S."/>
            <person name="Aerts A."/>
            <person name="Benoit I."/>
            <person name="Boyd A."/>
            <person name="Carlson A."/>
            <person name="Copeland A."/>
            <person name="Coutinho P.M."/>
            <person name="de Vries R.P."/>
            <person name="Ferreira P."/>
            <person name="Findley K."/>
            <person name="Foster B."/>
            <person name="Gaskell J."/>
            <person name="Glotzer D."/>
            <person name="Gorecki P."/>
            <person name="Heitman J."/>
            <person name="Hesse C."/>
            <person name="Hori C."/>
            <person name="Igarashi K."/>
            <person name="Jurgens J.A."/>
            <person name="Kallen N."/>
            <person name="Kersten P."/>
            <person name="Kohler A."/>
            <person name="Kuees U."/>
            <person name="Kumar T.K.A."/>
            <person name="Kuo A."/>
            <person name="LaButti K."/>
            <person name="Larrondo L.F."/>
            <person name="Lindquist E."/>
            <person name="Ling A."/>
            <person name="Lombard V."/>
            <person name="Lucas S."/>
            <person name="Lundell T."/>
            <person name="Martin R."/>
            <person name="McLaughlin D.J."/>
            <person name="Morgenstern I."/>
            <person name="Morin E."/>
            <person name="Murat C."/>
            <person name="Nagy L.G."/>
            <person name="Nolan M."/>
            <person name="Ohm R.A."/>
            <person name="Patyshakuliyeva A."/>
            <person name="Rokas A."/>
            <person name="Ruiz-Duenas F.J."/>
            <person name="Sabat G."/>
            <person name="Salamov A."/>
            <person name="Samejima M."/>
            <person name="Schmutz J."/>
            <person name="Slot J.C."/>
            <person name="St John F."/>
            <person name="Stenlid J."/>
            <person name="Sun H."/>
            <person name="Sun S."/>
            <person name="Syed K."/>
            <person name="Tsang A."/>
            <person name="Wiebenga A."/>
            <person name="Young D."/>
            <person name="Pisabarro A."/>
            <person name="Eastwood D.C."/>
            <person name="Martin F."/>
            <person name="Cullen D."/>
            <person name="Grigoriev I.V."/>
            <person name="Hibbett D.S."/>
        </authorList>
    </citation>
    <scope>NUCLEOTIDE SEQUENCE [LARGE SCALE GENOMIC DNA]</scope>
    <source>
        <strain evidence="2 3">MD-104</strain>
    </source>
</reference>
<dbReference type="Proteomes" id="UP000218811">
    <property type="component" value="Unassembled WGS sequence"/>
</dbReference>
<dbReference type="AlphaFoldDB" id="A0A2H3JT11"/>
<organism evidence="2 3">
    <name type="scientific">Wolfiporia cocos (strain MD-104)</name>
    <name type="common">Brown rot fungus</name>
    <dbReference type="NCBI Taxonomy" id="742152"/>
    <lineage>
        <taxon>Eukaryota</taxon>
        <taxon>Fungi</taxon>
        <taxon>Dikarya</taxon>
        <taxon>Basidiomycota</taxon>
        <taxon>Agaricomycotina</taxon>
        <taxon>Agaricomycetes</taxon>
        <taxon>Polyporales</taxon>
        <taxon>Phaeolaceae</taxon>
        <taxon>Wolfiporia</taxon>
    </lineage>
</organism>
<feature type="region of interest" description="Disordered" evidence="1">
    <location>
        <begin position="227"/>
        <end position="336"/>
    </location>
</feature>
<evidence type="ECO:0000313" key="2">
    <source>
        <dbReference type="EMBL" id="PCH44685.1"/>
    </source>
</evidence>
<feature type="compositionally biased region" description="Polar residues" evidence="1">
    <location>
        <begin position="263"/>
        <end position="275"/>
    </location>
</feature>
<feature type="compositionally biased region" description="Basic residues" evidence="1">
    <location>
        <begin position="172"/>
        <end position="181"/>
    </location>
</feature>
<protein>
    <submittedName>
        <fullName evidence="2">Uncharacterized protein</fullName>
    </submittedName>
</protein>
<evidence type="ECO:0000313" key="3">
    <source>
        <dbReference type="Proteomes" id="UP000218811"/>
    </source>
</evidence>
<feature type="compositionally biased region" description="Polar residues" evidence="1">
    <location>
        <begin position="313"/>
        <end position="328"/>
    </location>
</feature>
<feature type="compositionally biased region" description="Polar residues" evidence="1">
    <location>
        <begin position="51"/>
        <end position="64"/>
    </location>
</feature>
<feature type="compositionally biased region" description="Polar residues" evidence="1">
    <location>
        <begin position="283"/>
        <end position="296"/>
    </location>
</feature>
<feature type="compositionally biased region" description="Basic and acidic residues" evidence="1">
    <location>
        <begin position="123"/>
        <end position="156"/>
    </location>
</feature>
<feature type="region of interest" description="Disordered" evidence="1">
    <location>
        <begin position="1"/>
        <end position="26"/>
    </location>
</feature>
<feature type="compositionally biased region" description="Polar residues" evidence="1">
    <location>
        <begin position="381"/>
        <end position="391"/>
    </location>
</feature>
<feature type="region of interest" description="Disordered" evidence="1">
    <location>
        <begin position="49"/>
        <end position="81"/>
    </location>
</feature>
<gene>
    <name evidence="2" type="ORF">WOLCODRAFT_145114</name>
</gene>
<accession>A0A2H3JT11</accession>
<feature type="region of interest" description="Disordered" evidence="1">
    <location>
        <begin position="117"/>
        <end position="187"/>
    </location>
</feature>
<feature type="compositionally biased region" description="Low complexity" evidence="1">
    <location>
        <begin position="251"/>
        <end position="262"/>
    </location>
</feature>
<proteinExistence type="predicted"/>
<evidence type="ECO:0000256" key="1">
    <source>
        <dbReference type="SAM" id="MobiDB-lite"/>
    </source>
</evidence>